<dbReference type="OrthoDB" id="5212at2759"/>
<comment type="caution">
    <text evidence="4">The sequence shown here is derived from an EMBL/GenBank/DDBJ whole genome shotgun (WGS) entry which is preliminary data.</text>
</comment>
<proteinExistence type="predicted"/>
<dbReference type="InterPro" id="IPR003586">
    <property type="entry name" value="Hint_dom_C"/>
</dbReference>
<evidence type="ECO:0000259" key="2">
    <source>
        <dbReference type="SMART" id="SM00305"/>
    </source>
</evidence>
<dbReference type="CDD" id="cd00081">
    <property type="entry name" value="Hint"/>
    <property type="match status" value="1"/>
</dbReference>
<feature type="region of interest" description="Disordered" evidence="1">
    <location>
        <begin position="234"/>
        <end position="263"/>
    </location>
</feature>
<dbReference type="InterPro" id="IPR036844">
    <property type="entry name" value="Hint_dom_sf"/>
</dbReference>
<evidence type="ECO:0000259" key="3">
    <source>
        <dbReference type="SMART" id="SM00306"/>
    </source>
</evidence>
<sequence length="516" mass="59210">MKSFHVPLALEHVGEREGFPLNSHCQLDHEGSYCCNLALYNALICAYNELIDQPNFYQYNLRQIAKKLQWDAEEIVQHSMEVIVSYDDFVFRANHQNDRVCKFRVDKYHIFAYETEVKYPLHWPVNVDLGEAKSINCPSKLKELNGQACCNPELQYEIFSTMDEQKQLPGFNKHDTQKMATMLLRRVQRKFNTTFESIVSPAEFVWGTQRYNERVCKIDAGLFSALTFQSSPLPPPSSDFVDLPQSNGGGGTQGPNSGPTDQSVANRATINQLSNQLAQTQRALEIAQSQSQQNAAIAEQSAAQARAGEAQASSYYNSLYQEYQNSNWLQRYCFSDDTWLTTPNGKKRMSEVDVGDFVLTANKTHTFFTPITMWMHREPEHNAYFFTIMTEYGKMLRLSGKHLIFKTSCDNIYNEYIEILPTKAVYADQLREGDCVIVLKKGLFQQQKIQEIWIAQRKGIYAPMTSNGRIFVNDMFASCHSNVKEINIQYKFAEVDLPIGVDLWLNIMDLVTPKYF</sequence>
<dbReference type="PROSITE" id="PS50817">
    <property type="entry name" value="INTEIN_N_TER"/>
    <property type="match status" value="1"/>
</dbReference>
<dbReference type="SMART" id="SM00305">
    <property type="entry name" value="HintC"/>
    <property type="match status" value="1"/>
</dbReference>
<dbReference type="PANTHER" id="PTHR46706">
    <property type="entry name" value="PROTEIN QUA-1-RELATED"/>
    <property type="match status" value="1"/>
</dbReference>
<protein>
    <recommendedName>
        <fullName evidence="6">Hint domain-containing protein</fullName>
    </recommendedName>
</protein>
<dbReference type="InterPro" id="IPR052140">
    <property type="entry name" value="Dev_Signal_Hedgehog-like"/>
</dbReference>
<name>A0A2A2KLA9_9BILA</name>
<keyword evidence="5" id="KW-1185">Reference proteome</keyword>
<evidence type="ECO:0008006" key="6">
    <source>
        <dbReference type="Google" id="ProtNLM"/>
    </source>
</evidence>
<dbReference type="InterPro" id="IPR006141">
    <property type="entry name" value="Intein_N"/>
</dbReference>
<evidence type="ECO:0000256" key="1">
    <source>
        <dbReference type="SAM" id="MobiDB-lite"/>
    </source>
</evidence>
<dbReference type="AlphaFoldDB" id="A0A2A2KLA9"/>
<organism evidence="4 5">
    <name type="scientific">Diploscapter pachys</name>
    <dbReference type="NCBI Taxonomy" id="2018661"/>
    <lineage>
        <taxon>Eukaryota</taxon>
        <taxon>Metazoa</taxon>
        <taxon>Ecdysozoa</taxon>
        <taxon>Nematoda</taxon>
        <taxon>Chromadorea</taxon>
        <taxon>Rhabditida</taxon>
        <taxon>Rhabditina</taxon>
        <taxon>Rhabditomorpha</taxon>
        <taxon>Rhabditoidea</taxon>
        <taxon>Rhabditidae</taxon>
        <taxon>Diploscapter</taxon>
    </lineage>
</organism>
<dbReference type="Pfam" id="PF01079">
    <property type="entry name" value="Hint"/>
    <property type="match status" value="1"/>
</dbReference>
<dbReference type="EMBL" id="LIAE01008307">
    <property type="protein sequence ID" value="PAV74662.1"/>
    <property type="molecule type" value="Genomic_DNA"/>
</dbReference>
<dbReference type="GO" id="GO:0016539">
    <property type="term" value="P:intein-mediated protein splicing"/>
    <property type="evidence" value="ECO:0007669"/>
    <property type="project" value="InterPro"/>
</dbReference>
<dbReference type="STRING" id="2018661.A0A2A2KLA9"/>
<feature type="domain" description="Hint" evidence="3">
    <location>
        <begin position="331"/>
        <end position="440"/>
    </location>
</feature>
<dbReference type="SUPFAM" id="SSF51294">
    <property type="entry name" value="Hedgehog/intein (Hint) domain"/>
    <property type="match status" value="1"/>
</dbReference>
<dbReference type="InterPro" id="IPR001767">
    <property type="entry name" value="Hedgehog_Hint"/>
</dbReference>
<dbReference type="Gene3D" id="2.170.16.10">
    <property type="entry name" value="Hedgehog/Intein (Hint) domain"/>
    <property type="match status" value="1"/>
</dbReference>
<dbReference type="SMART" id="SM00306">
    <property type="entry name" value="HintN"/>
    <property type="match status" value="1"/>
</dbReference>
<feature type="domain" description="Hint" evidence="2">
    <location>
        <begin position="441"/>
        <end position="485"/>
    </location>
</feature>
<dbReference type="Pfam" id="PF04155">
    <property type="entry name" value="Ground-like"/>
    <property type="match status" value="2"/>
</dbReference>
<evidence type="ECO:0000313" key="5">
    <source>
        <dbReference type="Proteomes" id="UP000218231"/>
    </source>
</evidence>
<dbReference type="GO" id="GO:0016540">
    <property type="term" value="P:protein autoprocessing"/>
    <property type="evidence" value="ECO:0007669"/>
    <property type="project" value="InterPro"/>
</dbReference>
<dbReference type="Proteomes" id="UP000218231">
    <property type="component" value="Unassembled WGS sequence"/>
</dbReference>
<evidence type="ECO:0000313" key="4">
    <source>
        <dbReference type="EMBL" id="PAV74662.1"/>
    </source>
</evidence>
<dbReference type="InterPro" id="IPR007284">
    <property type="entry name" value="Ground-like_dom"/>
</dbReference>
<accession>A0A2A2KLA9</accession>
<dbReference type="PANTHER" id="PTHR46706:SF7">
    <property type="entry name" value="GROUNDHOG (HEDGEHOG-LIKE FAMILY)-RELATED"/>
    <property type="match status" value="1"/>
</dbReference>
<reference evidence="4 5" key="1">
    <citation type="journal article" date="2017" name="Curr. Biol.">
        <title>Genome architecture and evolution of a unichromosomal asexual nematode.</title>
        <authorList>
            <person name="Fradin H."/>
            <person name="Zegar C."/>
            <person name="Gutwein M."/>
            <person name="Lucas J."/>
            <person name="Kovtun M."/>
            <person name="Corcoran D."/>
            <person name="Baugh L.R."/>
            <person name="Kiontke K."/>
            <person name="Gunsalus K."/>
            <person name="Fitch D.H."/>
            <person name="Piano F."/>
        </authorList>
    </citation>
    <scope>NUCLEOTIDE SEQUENCE [LARGE SCALE GENOMIC DNA]</scope>
    <source>
        <strain evidence="4">PF1309</strain>
    </source>
</reference>
<dbReference type="InterPro" id="IPR003587">
    <property type="entry name" value="Hint_dom_N"/>
</dbReference>
<gene>
    <name evidence="4" type="ORF">WR25_21510</name>
</gene>